<evidence type="ECO:0000313" key="2">
    <source>
        <dbReference type="Proteomes" id="UP000027002"/>
    </source>
</evidence>
<dbReference type="AlphaFoldDB" id="A0A8E5HT35"/>
<sequence length="96" mass="10610">MASPLAMNSLIEMSSLPSAILYTPLLGFICPVSGPKVGVAEHLTGLNQHIASKLESRDIPRPPLRTERVNISHTYFDHKLTLYSFEHPEKSKLKAA</sequence>
<accession>A0A8E5HT35</accession>
<evidence type="ECO:0000313" key="1">
    <source>
        <dbReference type="EMBL" id="QUC20828.1"/>
    </source>
</evidence>
<name>A0A8E5HT35_USTVR</name>
<keyword evidence="2" id="KW-1185">Reference proteome</keyword>
<protein>
    <submittedName>
        <fullName evidence="1">Uncharacterized protein</fullName>
    </submittedName>
</protein>
<dbReference type="Proteomes" id="UP000027002">
    <property type="component" value="Chromosome 4"/>
</dbReference>
<gene>
    <name evidence="1" type="ORF">UV8b_05069</name>
</gene>
<dbReference type="KEGG" id="uvi:66065847"/>
<organism evidence="1 2">
    <name type="scientific">Ustilaginoidea virens</name>
    <name type="common">Rice false smut fungus</name>
    <name type="synonym">Villosiclava virens</name>
    <dbReference type="NCBI Taxonomy" id="1159556"/>
    <lineage>
        <taxon>Eukaryota</taxon>
        <taxon>Fungi</taxon>
        <taxon>Dikarya</taxon>
        <taxon>Ascomycota</taxon>
        <taxon>Pezizomycotina</taxon>
        <taxon>Sordariomycetes</taxon>
        <taxon>Hypocreomycetidae</taxon>
        <taxon>Hypocreales</taxon>
        <taxon>Clavicipitaceae</taxon>
        <taxon>Ustilaginoidea</taxon>
    </lineage>
</organism>
<dbReference type="EMBL" id="CP072756">
    <property type="protein sequence ID" value="QUC20828.1"/>
    <property type="molecule type" value="Genomic_DNA"/>
</dbReference>
<dbReference type="GeneID" id="66065847"/>
<dbReference type="RefSeq" id="XP_042998501.1">
    <property type="nucleotide sequence ID" value="XM_043142567.1"/>
</dbReference>
<reference evidence="1" key="1">
    <citation type="submission" date="2020-03" db="EMBL/GenBank/DDBJ databases">
        <title>A mixture of massive structural variations and highly conserved coding sequences in Ustilaginoidea virens genome.</title>
        <authorList>
            <person name="Zhang K."/>
            <person name="Zhao Z."/>
            <person name="Zhang Z."/>
            <person name="Li Y."/>
            <person name="Hsiang T."/>
            <person name="Sun W."/>
        </authorList>
    </citation>
    <scope>NUCLEOTIDE SEQUENCE</scope>
    <source>
        <strain evidence="1">UV-8b</strain>
    </source>
</reference>
<proteinExistence type="predicted"/>